<evidence type="ECO:0000313" key="2">
    <source>
        <dbReference type="EMBL" id="MFC6377908.1"/>
    </source>
</evidence>
<feature type="region of interest" description="Disordered" evidence="1">
    <location>
        <begin position="1"/>
        <end position="25"/>
    </location>
</feature>
<dbReference type="Proteomes" id="UP001596230">
    <property type="component" value="Unassembled WGS sequence"/>
</dbReference>
<dbReference type="EMBL" id="JBHSUB010000008">
    <property type="protein sequence ID" value="MFC6377908.1"/>
    <property type="molecule type" value="Genomic_DNA"/>
</dbReference>
<evidence type="ECO:0000313" key="3">
    <source>
        <dbReference type="Proteomes" id="UP001596230"/>
    </source>
</evidence>
<keyword evidence="3" id="KW-1185">Reference proteome</keyword>
<gene>
    <name evidence="2" type="ORF">ACFP9W_07365</name>
</gene>
<protein>
    <submittedName>
        <fullName evidence="2">Uncharacterized protein</fullName>
    </submittedName>
</protein>
<name>A0ABW1VX59_9GAMM</name>
<organism evidence="2 3">
    <name type="scientific">Tatumella terrea</name>
    <dbReference type="NCBI Taxonomy" id="419007"/>
    <lineage>
        <taxon>Bacteria</taxon>
        <taxon>Pseudomonadati</taxon>
        <taxon>Pseudomonadota</taxon>
        <taxon>Gammaproteobacteria</taxon>
        <taxon>Enterobacterales</taxon>
        <taxon>Erwiniaceae</taxon>
        <taxon>Tatumella</taxon>
    </lineage>
</organism>
<proteinExistence type="predicted"/>
<reference evidence="3" key="1">
    <citation type="journal article" date="2019" name="Int. J. Syst. Evol. Microbiol.">
        <title>The Global Catalogue of Microorganisms (GCM) 10K type strain sequencing project: providing services to taxonomists for standard genome sequencing and annotation.</title>
        <authorList>
            <consortium name="The Broad Institute Genomics Platform"/>
            <consortium name="The Broad Institute Genome Sequencing Center for Infectious Disease"/>
            <person name="Wu L."/>
            <person name="Ma J."/>
        </authorList>
    </citation>
    <scope>NUCLEOTIDE SEQUENCE [LARGE SCALE GENOMIC DNA]</scope>
    <source>
        <strain evidence="3">CGMCC 1.18518</strain>
    </source>
</reference>
<accession>A0ABW1VX59</accession>
<comment type="caution">
    <text evidence="2">The sequence shown here is derived from an EMBL/GenBank/DDBJ whole genome shotgun (WGS) entry which is preliminary data.</text>
</comment>
<feature type="compositionally biased region" description="Basic residues" evidence="1">
    <location>
        <begin position="1"/>
        <end position="15"/>
    </location>
</feature>
<dbReference type="RefSeq" id="WP_212714472.1">
    <property type="nucleotide sequence ID" value="NZ_JBHSUB010000008.1"/>
</dbReference>
<evidence type="ECO:0000256" key="1">
    <source>
        <dbReference type="SAM" id="MobiDB-lite"/>
    </source>
</evidence>
<sequence>MSRLRRVRVLARQHKPSSGADKNDRSLAYNRWTLGEARPEAQQSINVFLLSPASEIQSGQSVAGRGSC</sequence>